<dbReference type="PROSITE" id="PS50088">
    <property type="entry name" value="ANK_REPEAT"/>
    <property type="match status" value="4"/>
</dbReference>
<dbReference type="Proteomes" id="UP001224890">
    <property type="component" value="Unassembled WGS sequence"/>
</dbReference>
<name>A0AAJ0AC57_9PEZI</name>
<reference evidence="5" key="1">
    <citation type="submission" date="2021-06" db="EMBL/GenBank/DDBJ databases">
        <title>Comparative genomics, transcriptomics and evolutionary studies reveal genomic signatures of adaptation to plant cell wall in hemibiotrophic fungi.</title>
        <authorList>
            <consortium name="DOE Joint Genome Institute"/>
            <person name="Baroncelli R."/>
            <person name="Diaz J.F."/>
            <person name="Benocci T."/>
            <person name="Peng M."/>
            <person name="Battaglia E."/>
            <person name="Haridas S."/>
            <person name="Andreopoulos W."/>
            <person name="Labutti K."/>
            <person name="Pangilinan J."/>
            <person name="Floch G.L."/>
            <person name="Makela M.R."/>
            <person name="Henrissat B."/>
            <person name="Grigoriev I.V."/>
            <person name="Crouch J.A."/>
            <person name="De Vries R.P."/>
            <person name="Sukno S.A."/>
            <person name="Thon M.R."/>
        </authorList>
    </citation>
    <scope>NUCLEOTIDE SEQUENCE</scope>
    <source>
        <strain evidence="5">CBS 193.32</strain>
    </source>
</reference>
<feature type="repeat" description="ANK" evidence="3">
    <location>
        <begin position="1017"/>
        <end position="1042"/>
    </location>
</feature>
<dbReference type="InterPro" id="IPR036770">
    <property type="entry name" value="Ankyrin_rpt-contain_sf"/>
</dbReference>
<feature type="domain" description="Clr5" evidence="4">
    <location>
        <begin position="4"/>
        <end position="47"/>
    </location>
</feature>
<feature type="repeat" description="ANK" evidence="3">
    <location>
        <begin position="816"/>
        <end position="848"/>
    </location>
</feature>
<dbReference type="SUPFAM" id="SSF48403">
    <property type="entry name" value="Ankyrin repeat"/>
    <property type="match status" value="2"/>
</dbReference>
<proteinExistence type="predicted"/>
<evidence type="ECO:0000259" key="4">
    <source>
        <dbReference type="Pfam" id="PF14420"/>
    </source>
</evidence>
<dbReference type="RefSeq" id="XP_060423676.1">
    <property type="nucleotide sequence ID" value="XM_060572984.1"/>
</dbReference>
<keyword evidence="1" id="KW-0677">Repeat</keyword>
<evidence type="ECO:0000313" key="6">
    <source>
        <dbReference type="Proteomes" id="UP001224890"/>
    </source>
</evidence>
<organism evidence="5 6">
    <name type="scientific">Colletotrichum godetiae</name>
    <dbReference type="NCBI Taxonomy" id="1209918"/>
    <lineage>
        <taxon>Eukaryota</taxon>
        <taxon>Fungi</taxon>
        <taxon>Dikarya</taxon>
        <taxon>Ascomycota</taxon>
        <taxon>Pezizomycotina</taxon>
        <taxon>Sordariomycetes</taxon>
        <taxon>Hypocreomycetidae</taxon>
        <taxon>Glomerellales</taxon>
        <taxon>Glomerellaceae</taxon>
        <taxon>Colletotrichum</taxon>
        <taxon>Colletotrichum acutatum species complex</taxon>
    </lineage>
</organism>
<protein>
    <recommendedName>
        <fullName evidence="4">Clr5 domain-containing protein</fullName>
    </recommendedName>
</protein>
<dbReference type="InterPro" id="IPR025676">
    <property type="entry name" value="Clr5_dom"/>
</dbReference>
<feature type="repeat" description="ANK" evidence="3">
    <location>
        <begin position="781"/>
        <end position="813"/>
    </location>
</feature>
<dbReference type="GeneID" id="85457510"/>
<evidence type="ECO:0000256" key="1">
    <source>
        <dbReference type="ARBA" id="ARBA00022737"/>
    </source>
</evidence>
<dbReference type="PROSITE" id="PS50297">
    <property type="entry name" value="ANK_REP_REGION"/>
    <property type="match status" value="4"/>
</dbReference>
<dbReference type="Pfam" id="PF14420">
    <property type="entry name" value="Clr5"/>
    <property type="match status" value="1"/>
</dbReference>
<dbReference type="Gene3D" id="1.25.40.20">
    <property type="entry name" value="Ankyrin repeat-containing domain"/>
    <property type="match status" value="3"/>
</dbReference>
<dbReference type="InterPro" id="IPR051165">
    <property type="entry name" value="Multifunctional_ANK_Repeat"/>
</dbReference>
<accession>A0AAJ0AC57</accession>
<dbReference type="Pfam" id="PF12796">
    <property type="entry name" value="Ank_2"/>
    <property type="match status" value="2"/>
</dbReference>
<evidence type="ECO:0000256" key="2">
    <source>
        <dbReference type="ARBA" id="ARBA00023043"/>
    </source>
</evidence>
<evidence type="ECO:0000256" key="3">
    <source>
        <dbReference type="PROSITE-ProRule" id="PRU00023"/>
    </source>
</evidence>
<dbReference type="AlphaFoldDB" id="A0AAJ0AC57"/>
<gene>
    <name evidence="5" type="ORF">BDP55DRAFT_637418</name>
</gene>
<dbReference type="InterPro" id="IPR002110">
    <property type="entry name" value="Ankyrin_rpt"/>
</dbReference>
<dbReference type="SMART" id="SM00248">
    <property type="entry name" value="ANK"/>
    <property type="match status" value="9"/>
</dbReference>
<keyword evidence="2 3" id="KW-0040">ANK repeat</keyword>
<dbReference type="PANTHER" id="PTHR24123">
    <property type="entry name" value="ANKYRIN REPEAT-CONTAINING"/>
    <property type="match status" value="1"/>
</dbReference>
<evidence type="ECO:0000313" key="5">
    <source>
        <dbReference type="EMBL" id="KAK1658912.1"/>
    </source>
</evidence>
<keyword evidence="6" id="KW-1185">Reference proteome</keyword>
<dbReference type="PANTHER" id="PTHR24123:SF33">
    <property type="entry name" value="PROTEIN HOS4"/>
    <property type="match status" value="1"/>
</dbReference>
<dbReference type="EMBL" id="JAHMHR010000067">
    <property type="protein sequence ID" value="KAK1658912.1"/>
    <property type="molecule type" value="Genomic_DNA"/>
</dbReference>
<dbReference type="Pfam" id="PF00023">
    <property type="entry name" value="Ank"/>
    <property type="match status" value="1"/>
</dbReference>
<comment type="caution">
    <text evidence="5">The sequence shown here is derived from an EMBL/GenBank/DDBJ whole genome shotgun (WGS) entry which is preliminary data.</text>
</comment>
<sequence>MSSIEWKRLNDEITQLYVTEDRSAEDTIRTLNQRHKLRITIKQFKRRYSGMKKLRANEWRAIKREMRKQKAAGKECLVFLNGRQLAPERVVREMRRYSGIRGQDVEDGSVPLDIGIDTTDQHRVELRTKGLSESDISAGVGSSVARLCFSSDATCVIKSHGTNSANIDSLQETFLDMDGNDLDMSALLENESPDLQTVQTMLCTRSDQAGVHGNSGNTTSAMTQRPFPTPEFFMPGYGFPNPSMVPKFRFKIPARFSKMLRSMAGDIPQVNHIMKYYLKGEIKSRASNVNQLRWLARLETRNPYSGWTALASGDTSLRLMKPIYSIAEDVLSGEGGDGSYLENADAKNCHIAMCKDQCLLNLFFAVVLHLICNNIAGVCAIPSLLEWATEMNVLDQLATYLKINPGDPDAFLEAAIRCLQLGLDNCTPLSRSHSSQSSWWEQLIELFDNKGLGFSKRLSSLLLHAIADTTSVSSARILLANGADVNVTAPITHDHRRFRAHQSSDISLGPPLFQAIYSTQYDMAKVLIEAGSEIDRCYNGSSPEVSCNALSISFSESNPKFAEILLEKGAQMPPSIKVDLWPMRRLLESTWKFYPCPLLRQWILDHLPLIDLVVKAAGISSTELSKVLLAHNILQEAALECALRRAVKAGNVLAVQTLLQRGVDPNPPPCQIECSKRLGIDEELVAVAPICLIDKGINEDERLDIMVLLLRAGSDMPDQILDYLLFELGGNSTILYPLLVPRILATPILGASALENAVDWGLSHCSLLLDHGAPLNYHGRGGMSCLQRAAGKNNLLLTRFLLENGADANFAAHEDGGRTALQSAVERGATPVVEFLLSVGANIKAAPAKRNGVTLLEALAKSSFFNLDLSSKLDQFRNWVAKGAPINRPDGDDGKLLHYFVRYFDHACLEEALVLGAKTDARCHEVQDEEAMADINAPPSGAYGRTALQEATCNTSGRCGHEMMQLLLSFGADVNAPPVREGGITALQGAAISGDLGAAKMLLERGADINAPAAAENGRTAIEGAAEHGRLDMVQFLLDNGAKGEHETGFSKAIDLAEAEVHFRIAKVLRAHVETPAYPDLAYGESSDRIAIGPPPDFVISDETLYHFDFGFME</sequence>
<feature type="repeat" description="ANK" evidence="3">
    <location>
        <begin position="982"/>
        <end position="1014"/>
    </location>
</feature>